<gene>
    <name evidence="1" type="ORF">110_00155</name>
</gene>
<sequence length="82" mass="9490">MNNDKEYKKYIADTYERIKEQGTITPDVSQWSNIEECDDLFYKINLSCLNIYGTGTKEISTTPKCVKLILNDNKTKYIKKGA</sequence>
<organism evidence="1 2">
    <name type="scientific">Staphylococcus phage 110</name>
    <dbReference type="NCBI Taxonomy" id="3038194"/>
    <lineage>
        <taxon>Viruses</taxon>
        <taxon>Duplodnaviria</taxon>
        <taxon>Heunggongvirae</taxon>
        <taxon>Uroviricota</taxon>
        <taxon>Caudoviricetes</taxon>
        <taxon>Herelleviridae</taxon>
        <taxon>Twortvirinae</taxon>
        <taxon>Sepunavirus</taxon>
    </lineage>
</organism>
<dbReference type="Proteomes" id="UP001431544">
    <property type="component" value="Segment"/>
</dbReference>
<proteinExistence type="predicted"/>
<evidence type="ECO:0000313" key="2">
    <source>
        <dbReference type="Proteomes" id="UP001431544"/>
    </source>
</evidence>
<name>A0AAX3Y321_9CAUD</name>
<evidence type="ECO:0000313" key="1">
    <source>
        <dbReference type="EMBL" id="WJJ58319.1"/>
    </source>
</evidence>
<dbReference type="EMBL" id="OQ448195">
    <property type="protein sequence ID" value="WJJ58319.1"/>
    <property type="molecule type" value="Genomic_DNA"/>
</dbReference>
<reference evidence="1" key="1">
    <citation type="journal article" date="2023" name="Front. Cell. Infect. Microbiol.">
        <title>Isolation and in vitro characterization of novel S. epidermidis phages for therapeutic applications.</title>
        <authorList>
            <person name="Strancar V."/>
            <person name="Marusic M."/>
            <person name="Tusar J."/>
            <person name="Pracek N."/>
            <person name="Kolenc M."/>
            <person name="Suster K."/>
            <person name="Horvat S."/>
            <person name="Janez N."/>
            <person name="Peterka M."/>
        </authorList>
    </citation>
    <scope>NUCLEOTIDE SEQUENCE</scope>
</reference>
<accession>A0AAX3Y321</accession>
<protein>
    <submittedName>
        <fullName evidence="1">Uncharacterized protein</fullName>
    </submittedName>
</protein>